<dbReference type="RefSeq" id="WP_088999521.1">
    <property type="nucleotide sequence ID" value="NZ_LT607733.1"/>
</dbReference>
<dbReference type="Proteomes" id="UP000198251">
    <property type="component" value="Chromosome I"/>
</dbReference>
<dbReference type="GeneID" id="95801579"/>
<evidence type="ECO:0000313" key="2">
    <source>
        <dbReference type="EMBL" id="SCG15502.1"/>
    </source>
</evidence>
<dbReference type="AlphaFoldDB" id="A0A1C5G7F8"/>
<keyword evidence="3" id="KW-1185">Reference proteome</keyword>
<accession>A0A1C5G7F8</accession>
<proteinExistence type="predicted"/>
<dbReference type="EMBL" id="LT607733">
    <property type="protein sequence ID" value="SCG15502.1"/>
    <property type="molecule type" value="Genomic_DNA"/>
</dbReference>
<sequence>MTRSETYSCLIERDDDGRVTALSVAAQDLDGSERHVRVNGYRAIHVAAGFQEVLRSARLRGRDLTSADPIRIDPQLGAHVELVLRAVKPLKRIDRISTVSEAVAGMSREEAAYWHAQINRRNGLRALRLLLGEGPKR</sequence>
<evidence type="ECO:0000313" key="3">
    <source>
        <dbReference type="Proteomes" id="UP000198251"/>
    </source>
</evidence>
<dbReference type="Pfam" id="PF24728">
    <property type="entry name" value="DUF7680"/>
    <property type="match status" value="1"/>
</dbReference>
<feature type="domain" description="DUF7680" evidence="1">
    <location>
        <begin position="9"/>
        <end position="133"/>
    </location>
</feature>
<name>A0A1C5G7F8_MICEH</name>
<protein>
    <recommendedName>
        <fullName evidence="1">DUF7680 domain-containing protein</fullName>
    </recommendedName>
</protein>
<gene>
    <name evidence="2" type="ORF">GA0070610_1736</name>
</gene>
<organism evidence="2 3">
    <name type="scientific">Micromonospora echinofusca</name>
    <dbReference type="NCBI Taxonomy" id="47858"/>
    <lineage>
        <taxon>Bacteria</taxon>
        <taxon>Bacillati</taxon>
        <taxon>Actinomycetota</taxon>
        <taxon>Actinomycetes</taxon>
        <taxon>Micromonosporales</taxon>
        <taxon>Micromonosporaceae</taxon>
        <taxon>Micromonospora</taxon>
    </lineage>
</organism>
<reference evidence="2 3" key="1">
    <citation type="submission" date="2016-06" db="EMBL/GenBank/DDBJ databases">
        <authorList>
            <person name="Kjaerup R.B."/>
            <person name="Dalgaard T.S."/>
            <person name="Juul-Madsen H.R."/>
        </authorList>
    </citation>
    <scope>NUCLEOTIDE SEQUENCE [LARGE SCALE GENOMIC DNA]</scope>
    <source>
        <strain evidence="2 3">DSM 43913</strain>
    </source>
</reference>
<dbReference type="InterPro" id="IPR056097">
    <property type="entry name" value="DUF7680"/>
</dbReference>
<evidence type="ECO:0000259" key="1">
    <source>
        <dbReference type="Pfam" id="PF24728"/>
    </source>
</evidence>